<gene>
    <name evidence="7" type="ORF">I7X39_12655</name>
</gene>
<organism evidence="7 8">
    <name type="scientific">Inhella proteolytica</name>
    <dbReference type="NCBI Taxonomy" id="2795029"/>
    <lineage>
        <taxon>Bacteria</taxon>
        <taxon>Pseudomonadati</taxon>
        <taxon>Pseudomonadota</taxon>
        <taxon>Betaproteobacteria</taxon>
        <taxon>Burkholderiales</taxon>
        <taxon>Sphaerotilaceae</taxon>
        <taxon>Inhella</taxon>
    </lineage>
</organism>
<proteinExistence type="predicted"/>
<keyword evidence="1" id="KW-1134">Transmembrane beta strand</keyword>
<sequence length="531" mass="56648">MTPSSRWLAGALLAASVGVAAQTAAPAPGSAIQSFKISGNSLVDNTRLQTVLARYLGPRSNQELRTAALALQALYREAGYGAVLVSVFQPGPDGVAEVRVLEGKLALISVIGTQQFSAESVRRAVPSLQEDKTPRIAEINRQVELANQNPARKLAVTLEPGQKIGAVDARVIVTEGPVLRPQFALDNTGTKQTGRTRISAGLRHADVGGRGHQASVNWQTSVEEPSRVSILSLNYMAPLPESARRIDLYAVRSNVDGGSTPTAAGALQFNGRGNVLGAQLTQLLLRQGEWDQRLRAGIDQREYRNRCTIEGLPEGACGAPGESVTVQPLTLDYSIQGGRSVMFGANVGLSHNLGLGGRYAKAANFEAVREGARYRYTALRLGGHLQQGGGKQASLTARMSLQWTRDALVPGEQFGLAGANAVRGYREREITGDRGLLASVEWSPAPWALASRPDAQLRGLLFADWGKVWNETGGECRQGQASCDLHAVGLGLRYSEGPWRLHVDLARAGRAGTLTESGDVRLHLSASYGLD</sequence>
<evidence type="ECO:0000256" key="2">
    <source>
        <dbReference type="ARBA" id="ARBA00022692"/>
    </source>
</evidence>
<dbReference type="Proteomes" id="UP000613266">
    <property type="component" value="Unassembled WGS sequence"/>
</dbReference>
<dbReference type="GO" id="GO:0008320">
    <property type="term" value="F:protein transmembrane transporter activity"/>
    <property type="evidence" value="ECO:0007669"/>
    <property type="project" value="TreeGrafter"/>
</dbReference>
<accession>A0A931J4Q7</accession>
<keyword evidence="4" id="KW-0732">Signal</keyword>
<dbReference type="Pfam" id="PF08479">
    <property type="entry name" value="POTRA_2"/>
    <property type="match status" value="1"/>
</dbReference>
<dbReference type="InterPro" id="IPR013686">
    <property type="entry name" value="Polypept-transport_assoc_ShlB"/>
</dbReference>
<feature type="chain" id="PRO_5037486369" evidence="4">
    <location>
        <begin position="21"/>
        <end position="531"/>
    </location>
</feature>
<name>A0A931J4Q7_9BURK</name>
<dbReference type="Gene3D" id="3.10.20.310">
    <property type="entry name" value="membrane protein fhac"/>
    <property type="match status" value="1"/>
</dbReference>
<comment type="caution">
    <text evidence="7">The sequence shown here is derived from an EMBL/GenBank/DDBJ whole genome shotgun (WGS) entry which is preliminary data.</text>
</comment>
<evidence type="ECO:0000313" key="7">
    <source>
        <dbReference type="EMBL" id="MBH9577753.1"/>
    </source>
</evidence>
<keyword evidence="2" id="KW-0812">Transmembrane</keyword>
<feature type="domain" description="Haemolysin activator HlyB C-terminal" evidence="5">
    <location>
        <begin position="178"/>
        <end position="493"/>
    </location>
</feature>
<evidence type="ECO:0000313" key="8">
    <source>
        <dbReference type="Proteomes" id="UP000613266"/>
    </source>
</evidence>
<dbReference type="PANTHER" id="PTHR34597">
    <property type="entry name" value="SLR1661 PROTEIN"/>
    <property type="match status" value="1"/>
</dbReference>
<reference evidence="7" key="1">
    <citation type="submission" date="2020-12" db="EMBL/GenBank/DDBJ databases">
        <title>The genome sequence of Inhella sp. 1Y17.</title>
        <authorList>
            <person name="Liu Y."/>
        </authorList>
    </citation>
    <scope>NUCLEOTIDE SEQUENCE</scope>
    <source>
        <strain evidence="7">1Y17</strain>
    </source>
</reference>
<dbReference type="InterPro" id="IPR005565">
    <property type="entry name" value="Hemolysn_activator_HlyB_C"/>
</dbReference>
<dbReference type="AlphaFoldDB" id="A0A931J4Q7"/>
<evidence type="ECO:0000259" key="5">
    <source>
        <dbReference type="Pfam" id="PF03865"/>
    </source>
</evidence>
<keyword evidence="3" id="KW-0998">Cell outer membrane</keyword>
<dbReference type="GO" id="GO:0098046">
    <property type="term" value="C:type V protein secretion system complex"/>
    <property type="evidence" value="ECO:0007669"/>
    <property type="project" value="TreeGrafter"/>
</dbReference>
<dbReference type="InterPro" id="IPR051544">
    <property type="entry name" value="TPS_OM_transporter"/>
</dbReference>
<dbReference type="GO" id="GO:0046819">
    <property type="term" value="P:protein secretion by the type V secretion system"/>
    <property type="evidence" value="ECO:0007669"/>
    <property type="project" value="TreeGrafter"/>
</dbReference>
<dbReference type="EMBL" id="JAEDAK010000008">
    <property type="protein sequence ID" value="MBH9577753.1"/>
    <property type="molecule type" value="Genomic_DNA"/>
</dbReference>
<protein>
    <submittedName>
        <fullName evidence="7">ShlB/FhaC/HecB family hemolysin secretion/activation protein</fullName>
    </submittedName>
</protein>
<dbReference type="Pfam" id="PF03865">
    <property type="entry name" value="ShlB"/>
    <property type="match status" value="1"/>
</dbReference>
<evidence type="ECO:0000256" key="3">
    <source>
        <dbReference type="ARBA" id="ARBA00023237"/>
    </source>
</evidence>
<keyword evidence="1" id="KW-0472">Membrane</keyword>
<evidence type="ECO:0000256" key="1">
    <source>
        <dbReference type="ARBA" id="ARBA00022452"/>
    </source>
</evidence>
<dbReference type="PANTHER" id="PTHR34597:SF6">
    <property type="entry name" value="BLR6126 PROTEIN"/>
    <property type="match status" value="1"/>
</dbReference>
<evidence type="ECO:0000256" key="4">
    <source>
        <dbReference type="SAM" id="SignalP"/>
    </source>
</evidence>
<keyword evidence="8" id="KW-1185">Reference proteome</keyword>
<dbReference type="Gene3D" id="2.40.160.50">
    <property type="entry name" value="membrane protein fhac: a member of the omp85/tpsb transporter family"/>
    <property type="match status" value="1"/>
</dbReference>
<evidence type="ECO:0000259" key="6">
    <source>
        <dbReference type="Pfam" id="PF08479"/>
    </source>
</evidence>
<feature type="signal peptide" evidence="4">
    <location>
        <begin position="1"/>
        <end position="20"/>
    </location>
</feature>
<feature type="domain" description="Polypeptide-transport-associated ShlB-type" evidence="6">
    <location>
        <begin position="31"/>
        <end position="103"/>
    </location>
</feature>